<dbReference type="GO" id="GO:0005524">
    <property type="term" value="F:ATP binding"/>
    <property type="evidence" value="ECO:0007669"/>
    <property type="project" value="UniProtKB-KW"/>
</dbReference>
<dbReference type="InterPro" id="IPR003439">
    <property type="entry name" value="ABC_transporter-like_ATP-bd"/>
</dbReference>
<reference evidence="6 7" key="1">
    <citation type="submission" date="2020-04" db="EMBL/GenBank/DDBJ databases">
        <title>Knoellia sp. isolate from air conditioner.</title>
        <authorList>
            <person name="Chea S."/>
            <person name="Kim D.-U."/>
        </authorList>
    </citation>
    <scope>NUCLEOTIDE SEQUENCE [LARGE SCALE GENOMIC DNA]</scope>
    <source>
        <strain evidence="6 7">DB2414S</strain>
    </source>
</reference>
<dbReference type="PROSITE" id="PS00211">
    <property type="entry name" value="ABC_TRANSPORTER_1"/>
    <property type="match status" value="1"/>
</dbReference>
<dbReference type="RefSeq" id="WP_171244821.1">
    <property type="nucleotide sequence ID" value="NZ_JABEPQ010000004.1"/>
</dbReference>
<dbReference type="NCBIfam" id="TIGR01727">
    <property type="entry name" value="oligo_HPY"/>
    <property type="match status" value="1"/>
</dbReference>
<dbReference type="GO" id="GO:0016887">
    <property type="term" value="F:ATP hydrolysis activity"/>
    <property type="evidence" value="ECO:0007669"/>
    <property type="project" value="InterPro"/>
</dbReference>
<keyword evidence="2" id="KW-0813">Transport</keyword>
<keyword evidence="3" id="KW-0547">Nucleotide-binding</keyword>
<comment type="caution">
    <text evidence="6">The sequence shown here is derived from an EMBL/GenBank/DDBJ whole genome shotgun (WGS) entry which is preliminary data.</text>
</comment>
<dbReference type="Pfam" id="PF08352">
    <property type="entry name" value="oligo_HPY"/>
    <property type="match status" value="1"/>
</dbReference>
<dbReference type="PANTHER" id="PTHR43776">
    <property type="entry name" value="TRANSPORT ATP-BINDING PROTEIN"/>
    <property type="match status" value="1"/>
</dbReference>
<evidence type="ECO:0000259" key="5">
    <source>
        <dbReference type="PROSITE" id="PS50893"/>
    </source>
</evidence>
<dbReference type="GO" id="GO:0015833">
    <property type="term" value="P:peptide transport"/>
    <property type="evidence" value="ECO:0007669"/>
    <property type="project" value="InterPro"/>
</dbReference>
<keyword evidence="7" id="KW-1185">Reference proteome</keyword>
<dbReference type="Pfam" id="PF00005">
    <property type="entry name" value="ABC_tran"/>
    <property type="match status" value="1"/>
</dbReference>
<proteinExistence type="inferred from homology"/>
<dbReference type="InterPro" id="IPR003593">
    <property type="entry name" value="AAA+_ATPase"/>
</dbReference>
<protein>
    <submittedName>
        <fullName evidence="6">ATP-binding cassette domain-containing protein</fullName>
    </submittedName>
</protein>
<dbReference type="InterPro" id="IPR017871">
    <property type="entry name" value="ABC_transporter-like_CS"/>
</dbReference>
<accession>A0A849HK84</accession>
<dbReference type="PANTHER" id="PTHR43776:SF7">
    <property type="entry name" value="D,D-DIPEPTIDE TRANSPORT ATP-BINDING PROTEIN DDPF-RELATED"/>
    <property type="match status" value="1"/>
</dbReference>
<evidence type="ECO:0000313" key="7">
    <source>
        <dbReference type="Proteomes" id="UP000588586"/>
    </source>
</evidence>
<dbReference type="SUPFAM" id="SSF52540">
    <property type="entry name" value="P-loop containing nucleoside triphosphate hydrolases"/>
    <property type="match status" value="1"/>
</dbReference>
<feature type="domain" description="ABC transporter" evidence="5">
    <location>
        <begin position="13"/>
        <end position="256"/>
    </location>
</feature>
<keyword evidence="4 6" id="KW-0067">ATP-binding</keyword>
<dbReference type="Gene3D" id="3.40.50.300">
    <property type="entry name" value="P-loop containing nucleotide triphosphate hydrolases"/>
    <property type="match status" value="1"/>
</dbReference>
<dbReference type="SMART" id="SM00382">
    <property type="entry name" value="AAA"/>
    <property type="match status" value="1"/>
</dbReference>
<dbReference type="FunFam" id="3.40.50.300:FF:000016">
    <property type="entry name" value="Oligopeptide ABC transporter ATP-binding component"/>
    <property type="match status" value="1"/>
</dbReference>
<evidence type="ECO:0000313" key="6">
    <source>
        <dbReference type="EMBL" id="NNM47712.1"/>
    </source>
</evidence>
<evidence type="ECO:0000256" key="2">
    <source>
        <dbReference type="ARBA" id="ARBA00022448"/>
    </source>
</evidence>
<dbReference type="CDD" id="cd03257">
    <property type="entry name" value="ABC_NikE_OppD_transporters"/>
    <property type="match status" value="1"/>
</dbReference>
<gene>
    <name evidence="6" type="ORF">HJG52_17100</name>
</gene>
<name>A0A849HK84_9MICO</name>
<dbReference type="InterPro" id="IPR050319">
    <property type="entry name" value="ABC_transp_ATP-bind"/>
</dbReference>
<evidence type="ECO:0000256" key="3">
    <source>
        <dbReference type="ARBA" id="ARBA00022741"/>
    </source>
</evidence>
<sequence>MTPDRGATPTPLLQVNDLVKHFPVRGRGPAQMLRAVDGVSFTVNAGETVGVVGESGCGKSTVARLVVGLTKPTSGSVLVEGGDIWARGKEGAERRRRMQMVFQNPTGSMNPRRTVGDAVAEPLQVLRAPGIRAKVEETLSLVGLKPEMADRMPHEMSGGQQQRAAIARAMISNPALVVHDESVASLDISLQAQILNLLVDLQDRLGTAYLFISHDLAAVQAISHRVVVMYLGEVVESATAVEFAARPLHPYSVALRRAALLPDPEIEQSRVEVGLTGDVPSPLNPPSGCRFRTRCPYAEQKCADEKPALRPAQDGHYVACHFAGIATATTALEGAS</sequence>
<dbReference type="AlphaFoldDB" id="A0A849HK84"/>
<dbReference type="InterPro" id="IPR027417">
    <property type="entry name" value="P-loop_NTPase"/>
</dbReference>
<organism evidence="6 7">
    <name type="scientific">Knoellia koreensis</name>
    <dbReference type="NCBI Taxonomy" id="2730921"/>
    <lineage>
        <taxon>Bacteria</taxon>
        <taxon>Bacillati</taxon>
        <taxon>Actinomycetota</taxon>
        <taxon>Actinomycetes</taxon>
        <taxon>Micrococcales</taxon>
        <taxon>Intrasporangiaceae</taxon>
        <taxon>Knoellia</taxon>
    </lineage>
</organism>
<dbReference type="PROSITE" id="PS50893">
    <property type="entry name" value="ABC_TRANSPORTER_2"/>
    <property type="match status" value="1"/>
</dbReference>
<comment type="similarity">
    <text evidence="1">Belongs to the ABC transporter superfamily.</text>
</comment>
<evidence type="ECO:0000256" key="1">
    <source>
        <dbReference type="ARBA" id="ARBA00005417"/>
    </source>
</evidence>
<dbReference type="EMBL" id="JABEPQ010000004">
    <property type="protein sequence ID" value="NNM47712.1"/>
    <property type="molecule type" value="Genomic_DNA"/>
</dbReference>
<dbReference type="GO" id="GO:0055085">
    <property type="term" value="P:transmembrane transport"/>
    <property type="evidence" value="ECO:0007669"/>
    <property type="project" value="UniProtKB-ARBA"/>
</dbReference>
<evidence type="ECO:0000256" key="4">
    <source>
        <dbReference type="ARBA" id="ARBA00022840"/>
    </source>
</evidence>
<dbReference type="Proteomes" id="UP000588586">
    <property type="component" value="Unassembled WGS sequence"/>
</dbReference>
<dbReference type="InterPro" id="IPR013563">
    <property type="entry name" value="Oligopep_ABC_C"/>
</dbReference>